<dbReference type="PROSITE" id="PS51257">
    <property type="entry name" value="PROKAR_LIPOPROTEIN"/>
    <property type="match status" value="1"/>
</dbReference>
<reference evidence="1 2" key="1">
    <citation type="submission" date="2020-04" db="EMBL/GenBank/DDBJ databases">
        <title>Genome sequencing of novel species.</title>
        <authorList>
            <person name="Heo J."/>
            <person name="Kim S.-J."/>
            <person name="Kim J.-S."/>
            <person name="Hong S.-B."/>
            <person name="Kwon S.-W."/>
        </authorList>
    </citation>
    <scope>NUCLEOTIDE SEQUENCE [LARGE SCALE GENOMIC DNA]</scope>
    <source>
        <strain evidence="1 2">CJU-R4</strain>
    </source>
</reference>
<dbReference type="Pfam" id="PF07610">
    <property type="entry name" value="DUF1573"/>
    <property type="match status" value="1"/>
</dbReference>
<dbReference type="PANTHER" id="PTHR37833:SF1">
    <property type="entry name" value="SIGNAL PEPTIDE PROTEIN"/>
    <property type="match status" value="1"/>
</dbReference>
<accession>A0A7L5DKD6</accession>
<dbReference type="InterPro" id="IPR013783">
    <property type="entry name" value="Ig-like_fold"/>
</dbReference>
<name>A0A7L5DKD6_9BACT</name>
<dbReference type="AlphaFoldDB" id="A0A7L5DKD6"/>
<evidence type="ECO:0000313" key="1">
    <source>
        <dbReference type="EMBL" id="QJD77633.1"/>
    </source>
</evidence>
<dbReference type="Gene3D" id="2.60.40.10">
    <property type="entry name" value="Immunoglobulins"/>
    <property type="match status" value="1"/>
</dbReference>
<sequence length="147" mass="16041">MRVSNWFFVLAIAGLGLSSCDNRQQAKEAQASVSAKMPKITFEQKGVYDFGTLTEGDTVEHAFAFKNTGEFPLIINNITASCGCTTPEWPREPIAPGASSTIRVRFNSRGKSGEQNKTVTIFANTEPSMTDLQFKALVNSKEVTAKN</sequence>
<keyword evidence="2" id="KW-1185">Reference proteome</keyword>
<dbReference type="PANTHER" id="PTHR37833">
    <property type="entry name" value="LIPOPROTEIN-RELATED"/>
    <property type="match status" value="1"/>
</dbReference>
<gene>
    <name evidence="1" type="ORF">HH216_03795</name>
</gene>
<dbReference type="KEGG" id="srho:HH216_03795"/>
<organism evidence="1 2">
    <name type="scientific">Spirosoma rhododendri</name>
    <dbReference type="NCBI Taxonomy" id="2728024"/>
    <lineage>
        <taxon>Bacteria</taxon>
        <taxon>Pseudomonadati</taxon>
        <taxon>Bacteroidota</taxon>
        <taxon>Cytophagia</taxon>
        <taxon>Cytophagales</taxon>
        <taxon>Cytophagaceae</taxon>
        <taxon>Spirosoma</taxon>
    </lineage>
</organism>
<protein>
    <submittedName>
        <fullName evidence="1">DUF1573 domain-containing protein</fullName>
    </submittedName>
</protein>
<dbReference type="Proteomes" id="UP000501128">
    <property type="component" value="Chromosome"/>
</dbReference>
<proteinExistence type="predicted"/>
<dbReference type="RefSeq" id="WP_169549577.1">
    <property type="nucleotide sequence ID" value="NZ_CP051677.1"/>
</dbReference>
<dbReference type="InterPro" id="IPR011467">
    <property type="entry name" value="DUF1573"/>
</dbReference>
<dbReference type="EMBL" id="CP051677">
    <property type="protein sequence ID" value="QJD77633.1"/>
    <property type="molecule type" value="Genomic_DNA"/>
</dbReference>
<evidence type="ECO:0000313" key="2">
    <source>
        <dbReference type="Proteomes" id="UP000501128"/>
    </source>
</evidence>